<organism evidence="1">
    <name type="scientific">Siphoviridae sp. ctTBR23</name>
    <dbReference type="NCBI Taxonomy" id="2825515"/>
    <lineage>
        <taxon>Viruses</taxon>
        <taxon>Duplodnaviria</taxon>
        <taxon>Heunggongvirae</taxon>
        <taxon>Uroviricota</taxon>
        <taxon>Caudoviricetes</taxon>
    </lineage>
</organism>
<evidence type="ECO:0000313" key="1">
    <source>
        <dbReference type="EMBL" id="DAE00097.1"/>
    </source>
</evidence>
<dbReference type="Gene3D" id="2.60.40.1080">
    <property type="match status" value="1"/>
</dbReference>
<name>A0A8S5P0X9_9CAUD</name>
<sequence>MRYFHDSLLEANITDALFDLNYIALNAGGNITVGDGTALARESVEITVENQITIQGTPVKFGDAGTVGWYTIEGKDEWTMITFVDKTATVPNLKTGTKVCVEYNAVDDGIKQFTIPAAIIPSEVHMYMTYPLFAGGTNVQAISTSSQVGELIIDVPRFQFSGSMELSMTSSGAATSALSGSALASFTTTNCQDMGTYATVKLKDYGTVWYDDLITMAFADGDSDFTLAKNATKQLNLVGIYKGGITGNINPANVTFASDVQGTASVGDHTGIVSGVAEGTTNIVATVTEKPEIEAVAKVTVV</sequence>
<dbReference type="EMBL" id="BK015299">
    <property type="protein sequence ID" value="DAE00097.1"/>
    <property type="molecule type" value="Genomic_DNA"/>
</dbReference>
<reference evidence="1" key="1">
    <citation type="journal article" date="2021" name="Proc. Natl. Acad. Sci. U.S.A.">
        <title>A Catalog of Tens of Thousands of Viruses from Human Metagenomes Reveals Hidden Associations with Chronic Diseases.</title>
        <authorList>
            <person name="Tisza M.J."/>
            <person name="Buck C.B."/>
        </authorList>
    </citation>
    <scope>NUCLEOTIDE SEQUENCE</scope>
    <source>
        <strain evidence="1">CtTBR23</strain>
    </source>
</reference>
<accession>A0A8S5P0X9</accession>
<dbReference type="InterPro" id="IPR008964">
    <property type="entry name" value="Invasin/intimin_cell_adhesion"/>
</dbReference>
<proteinExistence type="predicted"/>
<dbReference type="SUPFAM" id="SSF49373">
    <property type="entry name" value="Invasin/intimin cell-adhesion fragments"/>
    <property type="match status" value="1"/>
</dbReference>
<protein>
    <submittedName>
        <fullName evidence="1">Structural protein</fullName>
    </submittedName>
</protein>